<sequence length="721" mass="71559">MQLAARTFRYIPLAAATAGGLLTAAVLQAAAATADTVGDTAELSGNAFTVGGLTFDPGSDGYEPVNPFVGIAPLLKIGFSSLLSSDGSAAGTQDLVVYDGSGAELGMAHASVNASDLLGIDSAQFTVQTVTPPVADIQAALTGSGLDFAGAGISVSDLANALAATPAFGSQIPYGTGDISSDDVLIALLGTNIDLNGAGITDADIAAVLNGIDTSALPDAGTVFSITNFGSGWANVYAAVPNADGTGVASITDTLVTPFGNLDIPTTFDAVAAMDPGAAFADLDATTHNADIGDDAFTLGGITFDPGGEGFAPVFPLFAVAPLMEIGGGQVVGGGTSLHLATQDFTVYDNSGSGIGSVTTAVNVQNLLGIESTQLTVIDGAPADGAGSAALPTDGTVYSVTDFGSGFANVYIATPNADGTAAATITDKVVTPWGNFELPTGYDAIALMDPGAALAGLGVAAEASGLSDNAFTIGGVTFDPGSAGFDPINETSGIAPLLQIGGGTLGGATHFANQALEAYGDSGDLGSVVTAVETASLLGLVDTTTLTVDGYDLPAGDLVAALENSDIDFTSLGFTAADLVTVLENYGNTFNSFVLGTGQLTDMDLIGPLFWGGLYGSGIDPQAVADVINGAVAAYASDLPELGTVYSVIDFGGGFENVYWALPNEDGDAAASIHDMLVTPFGNLDLSSMFDAVAALDPGDAAAGISDAGAAFDIFDPGTWF</sequence>
<comment type="caution">
    <text evidence="2">The sequence shown here is derived from an EMBL/GenBank/DDBJ whole genome shotgun (WGS) entry which is preliminary data.</text>
</comment>
<name>A0A1A2Y092_MYCSD</name>
<dbReference type="Proteomes" id="UP000093943">
    <property type="component" value="Unassembled WGS sequence"/>
</dbReference>
<gene>
    <name evidence="2" type="ORF">A5710_17890</name>
</gene>
<evidence type="ECO:0000313" key="3">
    <source>
        <dbReference type="Proteomes" id="UP000093943"/>
    </source>
</evidence>
<proteinExistence type="predicted"/>
<protein>
    <recommendedName>
        <fullName evidence="4">PE-PGRS family protein</fullName>
    </recommendedName>
</protein>
<feature type="chain" id="PRO_5038836289" description="PE-PGRS family protein" evidence="1">
    <location>
        <begin position="30"/>
        <end position="721"/>
    </location>
</feature>
<keyword evidence="1" id="KW-0732">Signal</keyword>
<evidence type="ECO:0000313" key="2">
    <source>
        <dbReference type="EMBL" id="OBI31434.1"/>
    </source>
</evidence>
<reference evidence="3" key="1">
    <citation type="submission" date="2016-06" db="EMBL/GenBank/DDBJ databases">
        <authorList>
            <person name="Sutton G."/>
            <person name="Brinkac L."/>
            <person name="Sanka R."/>
            <person name="Adams M."/>
            <person name="Lau E."/>
            <person name="Sam S."/>
            <person name="Sreng N."/>
            <person name="Him V."/>
            <person name="Kerleguer A."/>
            <person name="Cheng S."/>
        </authorList>
    </citation>
    <scope>NUCLEOTIDE SEQUENCE [LARGE SCALE GENOMIC DNA]</scope>
    <source>
        <strain evidence="3">E1876</strain>
    </source>
</reference>
<evidence type="ECO:0008006" key="4">
    <source>
        <dbReference type="Google" id="ProtNLM"/>
    </source>
</evidence>
<accession>A0A1A2Y092</accession>
<feature type="signal peptide" evidence="1">
    <location>
        <begin position="1"/>
        <end position="29"/>
    </location>
</feature>
<dbReference type="EMBL" id="LZKG01000058">
    <property type="protein sequence ID" value="OBI31434.1"/>
    <property type="molecule type" value="Genomic_DNA"/>
</dbReference>
<evidence type="ECO:0000256" key="1">
    <source>
        <dbReference type="SAM" id="SignalP"/>
    </source>
</evidence>
<dbReference type="RefSeq" id="WP_064923587.1">
    <property type="nucleotide sequence ID" value="NZ_LZJK01000138.1"/>
</dbReference>
<dbReference type="AlphaFoldDB" id="A0A1A2Y092"/>
<organism evidence="2 3">
    <name type="scientific">Mycolicibacter sinensis (strain JDM601)</name>
    <name type="common">Mycobacterium sinense</name>
    <dbReference type="NCBI Taxonomy" id="875328"/>
    <lineage>
        <taxon>Bacteria</taxon>
        <taxon>Bacillati</taxon>
        <taxon>Actinomycetota</taxon>
        <taxon>Actinomycetes</taxon>
        <taxon>Mycobacteriales</taxon>
        <taxon>Mycobacteriaceae</taxon>
        <taxon>Mycolicibacter</taxon>
    </lineage>
</organism>